<dbReference type="GO" id="GO:0006355">
    <property type="term" value="P:regulation of DNA-templated transcription"/>
    <property type="evidence" value="ECO:0007669"/>
    <property type="project" value="InterPro"/>
</dbReference>
<evidence type="ECO:0000256" key="1">
    <source>
        <dbReference type="SAM" id="Phobius"/>
    </source>
</evidence>
<dbReference type="InterPro" id="IPR036388">
    <property type="entry name" value="WH-like_DNA-bd_sf"/>
</dbReference>
<dbReference type="Pfam" id="PF13181">
    <property type="entry name" value="TPR_8"/>
    <property type="match status" value="1"/>
</dbReference>
<protein>
    <recommendedName>
        <fullName evidence="4">HTH luxR-type domain-containing protein</fullName>
    </recommendedName>
</protein>
<dbReference type="Proteomes" id="UP000028705">
    <property type="component" value="Unassembled WGS sequence"/>
</dbReference>
<sequence>MMNKFIFLFISILFCNFINGQVSTPKSIDSLWNLVKNKNMYDKDGSKEMLRLCTEIYYQSKSIHYERGELRSIVKMSEIYSNEGNYKECFNKISEGLILAEKSENYVNWSNLLILQSGVYTELGYFEKAKNNFAKCLLITDKISTNDEKHLVKANLFRRIAYNMDKENVLPNKIDSVLLYYQKAYVESNKLSDKFPGKKEYISRNAKNIASVYLIQNKIAEAEKYLNEFESLTKNNIRHPNYISFFILKGQIENKKKDYSKGIEYFNKSILLSKELKILPSKLIESYSGIAESYEGIHDYKNQAAYLAKVKNLSDSLTKSNTKIIERVGSSVNNKEEDINYNIFYILITVAVILGILILLLARKNRGKKENDALHNDKQEGLILTDVKTTILQEEKNKNKEIDFKYLSDIIELAQNNDQSFLIKFLDLFPTFNQSLLNISTQLTPTDLEYCALIKLNFGTKQIATFKKTSLSSVESRKYRIRKKLNINNSENIYTWMTKI</sequence>
<organism evidence="2 3">
    <name type="scientific">Chryseobacterium soli</name>
    <dbReference type="NCBI Taxonomy" id="445961"/>
    <lineage>
        <taxon>Bacteria</taxon>
        <taxon>Pseudomonadati</taxon>
        <taxon>Bacteroidota</taxon>
        <taxon>Flavobacteriia</taxon>
        <taxon>Flavobacteriales</taxon>
        <taxon>Weeksellaceae</taxon>
        <taxon>Chryseobacterium group</taxon>
        <taxon>Chryseobacterium</taxon>
    </lineage>
</organism>
<name>A0A086A8L4_9FLAO</name>
<dbReference type="Gene3D" id="1.25.40.10">
    <property type="entry name" value="Tetratricopeptide repeat domain"/>
    <property type="match status" value="2"/>
</dbReference>
<dbReference type="InterPro" id="IPR011990">
    <property type="entry name" value="TPR-like_helical_dom_sf"/>
</dbReference>
<evidence type="ECO:0008006" key="4">
    <source>
        <dbReference type="Google" id="ProtNLM"/>
    </source>
</evidence>
<dbReference type="STRING" id="445961.IW15_09650"/>
<dbReference type="GO" id="GO:0003677">
    <property type="term" value="F:DNA binding"/>
    <property type="evidence" value="ECO:0007669"/>
    <property type="project" value="InterPro"/>
</dbReference>
<dbReference type="SUPFAM" id="SSF46894">
    <property type="entry name" value="C-terminal effector domain of the bipartite response regulators"/>
    <property type="match status" value="1"/>
</dbReference>
<keyword evidence="1" id="KW-0812">Transmembrane</keyword>
<evidence type="ECO:0000313" key="3">
    <source>
        <dbReference type="Proteomes" id="UP000028705"/>
    </source>
</evidence>
<keyword evidence="1" id="KW-0472">Membrane</keyword>
<evidence type="ECO:0000313" key="2">
    <source>
        <dbReference type="EMBL" id="KFF13028.1"/>
    </source>
</evidence>
<gene>
    <name evidence="2" type="ORF">IW15_09650</name>
</gene>
<dbReference type="eggNOG" id="COG2197">
    <property type="taxonomic scope" value="Bacteria"/>
</dbReference>
<keyword evidence="3" id="KW-1185">Reference proteome</keyword>
<dbReference type="OrthoDB" id="1274361at2"/>
<dbReference type="RefSeq" id="WP_034710775.1">
    <property type="nucleotide sequence ID" value="NZ_JPRH01000003.1"/>
</dbReference>
<comment type="caution">
    <text evidence="2">The sequence shown here is derived from an EMBL/GenBank/DDBJ whole genome shotgun (WGS) entry which is preliminary data.</text>
</comment>
<feature type="transmembrane region" description="Helical" evidence="1">
    <location>
        <begin position="343"/>
        <end position="362"/>
    </location>
</feature>
<keyword evidence="1" id="KW-1133">Transmembrane helix</keyword>
<reference evidence="2 3" key="1">
    <citation type="submission" date="2014-07" db="EMBL/GenBank/DDBJ databases">
        <title>Genome of Chryseobacterium soli DSM 19298.</title>
        <authorList>
            <person name="Stropko S.J."/>
            <person name="Pipes S.E."/>
            <person name="Newman J."/>
        </authorList>
    </citation>
    <scope>NUCLEOTIDE SEQUENCE [LARGE SCALE GENOMIC DNA]</scope>
    <source>
        <strain evidence="2 3">DSM 19298</strain>
    </source>
</reference>
<dbReference type="InterPro" id="IPR019734">
    <property type="entry name" value="TPR_rpt"/>
</dbReference>
<accession>A0A086A8L4</accession>
<proteinExistence type="predicted"/>
<dbReference type="AlphaFoldDB" id="A0A086A8L4"/>
<dbReference type="Gene3D" id="1.10.10.10">
    <property type="entry name" value="Winged helix-like DNA-binding domain superfamily/Winged helix DNA-binding domain"/>
    <property type="match status" value="1"/>
</dbReference>
<dbReference type="EMBL" id="JPRH01000003">
    <property type="protein sequence ID" value="KFF13028.1"/>
    <property type="molecule type" value="Genomic_DNA"/>
</dbReference>
<dbReference type="InterPro" id="IPR016032">
    <property type="entry name" value="Sig_transdc_resp-reg_C-effctor"/>
</dbReference>
<dbReference type="SUPFAM" id="SSF48452">
    <property type="entry name" value="TPR-like"/>
    <property type="match status" value="1"/>
</dbReference>